<sequence length="68" mass="7978">MCLGKKDIMKSTAKMDKYSTYPSYHHQCENEKATHILHCFSIYSHIHYYDNNDADDDTTLPATTELYK</sequence>
<dbReference type="EMBL" id="NJHN03000016">
    <property type="protein sequence ID" value="KAH9425936.1"/>
    <property type="molecule type" value="Genomic_DNA"/>
</dbReference>
<dbReference type="Proteomes" id="UP000887458">
    <property type="component" value="Unassembled WGS sequence"/>
</dbReference>
<organism evidence="1 2">
    <name type="scientific">Dermatophagoides pteronyssinus</name>
    <name type="common">European house dust mite</name>
    <dbReference type="NCBI Taxonomy" id="6956"/>
    <lineage>
        <taxon>Eukaryota</taxon>
        <taxon>Metazoa</taxon>
        <taxon>Ecdysozoa</taxon>
        <taxon>Arthropoda</taxon>
        <taxon>Chelicerata</taxon>
        <taxon>Arachnida</taxon>
        <taxon>Acari</taxon>
        <taxon>Acariformes</taxon>
        <taxon>Sarcoptiformes</taxon>
        <taxon>Astigmata</taxon>
        <taxon>Psoroptidia</taxon>
        <taxon>Analgoidea</taxon>
        <taxon>Pyroglyphidae</taxon>
        <taxon>Dermatophagoidinae</taxon>
        <taxon>Dermatophagoides</taxon>
    </lineage>
</organism>
<protein>
    <submittedName>
        <fullName evidence="1">Uncharacterized protein</fullName>
    </submittedName>
</protein>
<evidence type="ECO:0000313" key="2">
    <source>
        <dbReference type="Proteomes" id="UP000887458"/>
    </source>
</evidence>
<reference evidence="1 2" key="2">
    <citation type="journal article" date="2022" name="Mol. Biol. Evol.">
        <title>Comparative Genomics Reveals Insights into the Divergent Evolution of Astigmatic Mites and Household Pest Adaptations.</title>
        <authorList>
            <person name="Xiong Q."/>
            <person name="Wan A.T."/>
            <person name="Liu X."/>
            <person name="Fung C.S."/>
            <person name="Xiao X."/>
            <person name="Malainual N."/>
            <person name="Hou J."/>
            <person name="Wang L."/>
            <person name="Wang M."/>
            <person name="Yang K.Y."/>
            <person name="Cui Y."/>
            <person name="Leung E.L."/>
            <person name="Nong W."/>
            <person name="Shin S.K."/>
            <person name="Au S.W."/>
            <person name="Jeong K.Y."/>
            <person name="Chew F.T."/>
            <person name="Hui J.H."/>
            <person name="Leung T.F."/>
            <person name="Tungtrongchitr A."/>
            <person name="Zhong N."/>
            <person name="Liu Z."/>
            <person name="Tsui S.K."/>
        </authorList>
    </citation>
    <scope>NUCLEOTIDE SEQUENCE [LARGE SCALE GENOMIC DNA]</scope>
    <source>
        <strain evidence="1">Derp</strain>
    </source>
</reference>
<accession>A0ABQ8JUF9</accession>
<gene>
    <name evidence="1" type="ORF">DERP_014506</name>
</gene>
<comment type="caution">
    <text evidence="1">The sequence shown here is derived from an EMBL/GenBank/DDBJ whole genome shotgun (WGS) entry which is preliminary data.</text>
</comment>
<evidence type="ECO:0000313" key="1">
    <source>
        <dbReference type="EMBL" id="KAH9425936.1"/>
    </source>
</evidence>
<proteinExistence type="predicted"/>
<name>A0ABQ8JUF9_DERPT</name>
<reference evidence="1 2" key="1">
    <citation type="journal article" date="2018" name="J. Allergy Clin. Immunol.">
        <title>High-quality assembly of Dermatophagoides pteronyssinus genome and transcriptome reveals a wide range of novel allergens.</title>
        <authorList>
            <person name="Liu X.Y."/>
            <person name="Yang K.Y."/>
            <person name="Wang M.Q."/>
            <person name="Kwok J.S."/>
            <person name="Zeng X."/>
            <person name="Yang Z."/>
            <person name="Xiao X.J."/>
            <person name="Lau C.P."/>
            <person name="Li Y."/>
            <person name="Huang Z.M."/>
            <person name="Ba J.G."/>
            <person name="Yim A.K."/>
            <person name="Ouyang C.Y."/>
            <person name="Ngai S.M."/>
            <person name="Chan T.F."/>
            <person name="Leung E.L."/>
            <person name="Liu L."/>
            <person name="Liu Z.G."/>
            <person name="Tsui S.K."/>
        </authorList>
    </citation>
    <scope>NUCLEOTIDE SEQUENCE [LARGE SCALE GENOMIC DNA]</scope>
    <source>
        <strain evidence="1">Derp</strain>
    </source>
</reference>
<keyword evidence="2" id="KW-1185">Reference proteome</keyword>